<accession>A0ABY6CEB9</accession>
<reference evidence="1 2" key="1">
    <citation type="submission" date="2022-09" db="EMBL/GenBank/DDBJ databases">
        <title>Interaction between co-microsymbionts with complementary sets of symbiotic genes in legume-rhizobium systems.</title>
        <authorList>
            <person name="Safronova V."/>
            <person name="Sazanova A."/>
            <person name="Afonin A."/>
            <person name="Chirak E."/>
        </authorList>
    </citation>
    <scope>NUCLEOTIDE SEQUENCE [LARGE SCALE GENOMIC DNA]</scope>
    <source>
        <strain evidence="1 2">A18/4-1</strain>
    </source>
</reference>
<dbReference type="Proteomes" id="UP001061862">
    <property type="component" value="Chromosome"/>
</dbReference>
<dbReference type="EMBL" id="CP104965">
    <property type="protein sequence ID" value="UXN70584.1"/>
    <property type="molecule type" value="Genomic_DNA"/>
</dbReference>
<evidence type="ECO:0000313" key="1">
    <source>
        <dbReference type="EMBL" id="UXN70584.1"/>
    </source>
</evidence>
<proteinExistence type="predicted"/>
<organism evidence="1 2">
    <name type="scientific">Devosia neptuniae</name>
    <dbReference type="NCBI Taxonomy" id="191302"/>
    <lineage>
        <taxon>Bacteria</taxon>
        <taxon>Pseudomonadati</taxon>
        <taxon>Pseudomonadota</taxon>
        <taxon>Alphaproteobacteria</taxon>
        <taxon>Hyphomicrobiales</taxon>
        <taxon>Devosiaceae</taxon>
        <taxon>Devosia</taxon>
    </lineage>
</organism>
<gene>
    <name evidence="1" type="ORF">N8A98_05160</name>
</gene>
<sequence>MVPTITAALAALERYTGFSQSRSKTIARRLQEAGILQLGSPGSTPQIDRAGFGALFVALAADTTLHAAADRVRQYFALTPGGVSLEGAPPSIGTARSELLALIDIATDGPDDLRHVQIELVSNFPEIALYWADGTVQRYQPTGTVSNHWQVDTHRKSTTVTGRAFRDAANATFRKN</sequence>
<evidence type="ECO:0000313" key="2">
    <source>
        <dbReference type="Proteomes" id="UP001061862"/>
    </source>
</evidence>
<protein>
    <submittedName>
        <fullName evidence="1">Uncharacterized protein</fullName>
    </submittedName>
</protein>
<dbReference type="RefSeq" id="WP_262169706.1">
    <property type="nucleotide sequence ID" value="NZ_CP104965.1"/>
</dbReference>
<keyword evidence="2" id="KW-1185">Reference proteome</keyword>
<name>A0ABY6CEB9_9HYPH</name>